<dbReference type="PRINTS" id="PR00313">
    <property type="entry name" value="CABNDNGRPT"/>
</dbReference>
<dbReference type="PANTHER" id="PTHR38340">
    <property type="entry name" value="S-LAYER PROTEIN"/>
    <property type="match status" value="1"/>
</dbReference>
<sequence>DTLAGGGGNNTLIGGAGNDVIEGGSGNDRAVFSGAFGIDLIYNSSGTLTAEFTDVSFTGLSYSRSGEHLIIRVMGTSNYAVLVDYFSAPANWSVILNGSVEAIDPSSIANGTLPLGPIPLLGTALDDIIELTASEAAVQAGGGDDLIRSGAEQHAIDGGEGQDLVDYSGSATGVTVNLSNGTGSSGDAEGDTFTSVENVIGSSEADTLIGNGDSNFVAGGGGDDSISTGSGSDVVVDGDGADLINLGSGEDIVILTGSSYHTNGYVAFNVSSDTQVGTQVRINLEGLVRIEAVTDGGADADIVQLSDEGDVFFLHDAYSRFHSSIALTEDYVGNESIARFANIEEIRGMGGNDIIDLTSPDYSLAGIAMSIDGGEGNDVIWGSDADENISSGSGNDTIFGGSGNNILTGGAGADVFEFTRTSTDTSVSDFDISEGDTLRFYNAGGAVFDASSVVLTDIGILIHYIDSASGTAHDISIDLASSANDFSSTLPEILSALEIL</sequence>
<dbReference type="SUPFAM" id="SSF51120">
    <property type="entry name" value="beta-Roll"/>
    <property type="match status" value="3"/>
</dbReference>
<comment type="subcellular location">
    <subcellularLocation>
        <location evidence="1">Secreted</location>
    </subcellularLocation>
</comment>
<dbReference type="OrthoDB" id="7433198at2"/>
<dbReference type="Gene3D" id="2.150.10.10">
    <property type="entry name" value="Serralysin-like metalloprotease, C-terminal"/>
    <property type="match status" value="2"/>
</dbReference>
<proteinExistence type="predicted"/>
<evidence type="ECO:0000256" key="1">
    <source>
        <dbReference type="ARBA" id="ARBA00004613"/>
    </source>
</evidence>
<gene>
    <name evidence="3" type="ORF">SAMN04488238_1641</name>
</gene>
<feature type="non-terminal residue" evidence="3">
    <location>
        <position position="1"/>
    </location>
</feature>
<protein>
    <submittedName>
        <fullName evidence="3">Hemolysin-type calcium-binding repeat-containing protein</fullName>
    </submittedName>
</protein>
<keyword evidence="2" id="KW-0964">Secreted</keyword>
<dbReference type="GO" id="GO:0005576">
    <property type="term" value="C:extracellular region"/>
    <property type="evidence" value="ECO:0007669"/>
    <property type="project" value="UniProtKB-SubCell"/>
</dbReference>
<dbReference type="InterPro" id="IPR050557">
    <property type="entry name" value="RTX_toxin/Mannuronan_C5-epim"/>
</dbReference>
<dbReference type="EMBL" id="FNOM01000064">
    <property type="protein sequence ID" value="SDX98133.1"/>
    <property type="molecule type" value="Genomic_DNA"/>
</dbReference>
<name>A0A1H3G4A7_9RHOB</name>
<dbReference type="STRING" id="564137.SAMN04488238_1641"/>
<dbReference type="GO" id="GO:0005509">
    <property type="term" value="F:calcium ion binding"/>
    <property type="evidence" value="ECO:0007669"/>
    <property type="project" value="InterPro"/>
</dbReference>
<evidence type="ECO:0000313" key="4">
    <source>
        <dbReference type="Proteomes" id="UP000198539"/>
    </source>
</evidence>
<dbReference type="Proteomes" id="UP000198539">
    <property type="component" value="Unassembled WGS sequence"/>
</dbReference>
<dbReference type="PANTHER" id="PTHR38340:SF1">
    <property type="entry name" value="S-LAYER PROTEIN"/>
    <property type="match status" value="1"/>
</dbReference>
<reference evidence="3 4" key="1">
    <citation type="submission" date="2016-10" db="EMBL/GenBank/DDBJ databases">
        <authorList>
            <person name="de Groot N.N."/>
        </authorList>
    </citation>
    <scope>NUCLEOTIDE SEQUENCE [LARGE SCALE GENOMIC DNA]</scope>
    <source>
        <strain evidence="3 4">CGMCC 1.8894</strain>
    </source>
</reference>
<dbReference type="InterPro" id="IPR001343">
    <property type="entry name" value="Hemolysn_Ca-bd"/>
</dbReference>
<keyword evidence="4" id="KW-1185">Reference proteome</keyword>
<evidence type="ECO:0000313" key="3">
    <source>
        <dbReference type="EMBL" id="SDX98133.1"/>
    </source>
</evidence>
<organism evidence="3 4">
    <name type="scientific">Roseicitreum antarcticum</name>
    <dbReference type="NCBI Taxonomy" id="564137"/>
    <lineage>
        <taxon>Bacteria</taxon>
        <taxon>Pseudomonadati</taxon>
        <taxon>Pseudomonadota</taxon>
        <taxon>Alphaproteobacteria</taxon>
        <taxon>Rhodobacterales</taxon>
        <taxon>Paracoccaceae</taxon>
        <taxon>Roseicitreum</taxon>
    </lineage>
</organism>
<accession>A0A1H3G4A7</accession>
<dbReference type="InterPro" id="IPR011049">
    <property type="entry name" value="Serralysin-like_metalloprot_C"/>
</dbReference>
<dbReference type="AlphaFoldDB" id="A0A1H3G4A7"/>
<evidence type="ECO:0000256" key="2">
    <source>
        <dbReference type="ARBA" id="ARBA00022525"/>
    </source>
</evidence>
<dbReference type="Pfam" id="PF00353">
    <property type="entry name" value="HemolysinCabind"/>
    <property type="match status" value="3"/>
</dbReference>